<dbReference type="eggNOG" id="COG0583">
    <property type="taxonomic scope" value="Bacteria"/>
</dbReference>
<dbReference type="OrthoDB" id="119203at2"/>
<dbReference type="Proteomes" id="UP000182135">
    <property type="component" value="Unassembled WGS sequence"/>
</dbReference>
<evidence type="ECO:0000313" key="6">
    <source>
        <dbReference type="EMBL" id="PWL53680.1"/>
    </source>
</evidence>
<evidence type="ECO:0000256" key="4">
    <source>
        <dbReference type="ARBA" id="ARBA00023163"/>
    </source>
</evidence>
<evidence type="ECO:0000313" key="8">
    <source>
        <dbReference type="Proteomes" id="UP000182135"/>
    </source>
</evidence>
<dbReference type="EMBL" id="FOOE01000022">
    <property type="protein sequence ID" value="SFG03572.1"/>
    <property type="molecule type" value="Genomic_DNA"/>
</dbReference>
<dbReference type="SUPFAM" id="SSF53850">
    <property type="entry name" value="Periplasmic binding protein-like II"/>
    <property type="match status" value="1"/>
</dbReference>
<evidence type="ECO:0000259" key="5">
    <source>
        <dbReference type="PROSITE" id="PS50931"/>
    </source>
</evidence>
<dbReference type="PROSITE" id="PS50931">
    <property type="entry name" value="HTH_LYSR"/>
    <property type="match status" value="1"/>
</dbReference>
<keyword evidence="4" id="KW-0804">Transcription</keyword>
<gene>
    <name evidence="6" type="ORF">DBY38_06805</name>
    <name evidence="7" type="ORF">SAMN04487885_12216</name>
</gene>
<dbReference type="AlphaFoldDB" id="A0A1I2NIF6"/>
<dbReference type="InterPro" id="IPR005119">
    <property type="entry name" value="LysR_subst-bd"/>
</dbReference>
<dbReference type="STRING" id="1529.SAMN04487885_12216"/>
<dbReference type="GO" id="GO:0003700">
    <property type="term" value="F:DNA-binding transcription factor activity"/>
    <property type="evidence" value="ECO:0007669"/>
    <property type="project" value="InterPro"/>
</dbReference>
<dbReference type="EMBL" id="QAMZ01000034">
    <property type="protein sequence ID" value="PWL53680.1"/>
    <property type="molecule type" value="Genomic_DNA"/>
</dbReference>
<sequence length="297" mass="33426">MNITYLRSFYTTVKFNSISKAAKDMHLTQPGLSMQLQSLENEIGTKLLNRSNKGVELTEEGKVVYEYAGTMISLADNLERDLKNIQNKKSSLVICSCKSIGEHILPCSIYTFKEIHFNIDIAMEIYNSQNVLKKLLNHDANIGIITGVDIPQNIIAAPIMHDNLVLVSGKDAKESTITLDELTSLPLILREQGSGILALLENELNEKHLTLHNLNVLISLNSVESIKSSVSSGRGYAFLPESVVSHELKTDALKKISIKDFTIPFDYYVAFRDNYSLTEYEKKFVDFLSSKKRCFCY</sequence>
<evidence type="ECO:0000313" key="9">
    <source>
        <dbReference type="Proteomes" id="UP000246114"/>
    </source>
</evidence>
<dbReference type="PANTHER" id="PTHR30126:SF64">
    <property type="entry name" value="HTH-TYPE TRANSCRIPTIONAL REGULATOR CITR"/>
    <property type="match status" value="1"/>
</dbReference>
<keyword evidence="8" id="KW-1185">Reference proteome</keyword>
<dbReference type="Pfam" id="PF00126">
    <property type="entry name" value="HTH_1"/>
    <property type="match status" value="1"/>
</dbReference>
<keyword evidence="2" id="KW-0805">Transcription regulation</keyword>
<dbReference type="InterPro" id="IPR036390">
    <property type="entry name" value="WH_DNA-bd_sf"/>
</dbReference>
<organism evidence="7 8">
    <name type="scientific">Clostridium cadaveris</name>
    <dbReference type="NCBI Taxonomy" id="1529"/>
    <lineage>
        <taxon>Bacteria</taxon>
        <taxon>Bacillati</taxon>
        <taxon>Bacillota</taxon>
        <taxon>Clostridia</taxon>
        <taxon>Eubacteriales</taxon>
        <taxon>Clostridiaceae</taxon>
        <taxon>Clostridium</taxon>
    </lineage>
</organism>
<dbReference type="GO" id="GO:0000976">
    <property type="term" value="F:transcription cis-regulatory region binding"/>
    <property type="evidence" value="ECO:0007669"/>
    <property type="project" value="TreeGrafter"/>
</dbReference>
<evidence type="ECO:0000256" key="2">
    <source>
        <dbReference type="ARBA" id="ARBA00023015"/>
    </source>
</evidence>
<dbReference type="PANTHER" id="PTHR30126">
    <property type="entry name" value="HTH-TYPE TRANSCRIPTIONAL REGULATOR"/>
    <property type="match status" value="1"/>
</dbReference>
<dbReference type="FunFam" id="1.10.10.10:FF:000001">
    <property type="entry name" value="LysR family transcriptional regulator"/>
    <property type="match status" value="1"/>
</dbReference>
<proteinExistence type="inferred from homology"/>
<evidence type="ECO:0000256" key="3">
    <source>
        <dbReference type="ARBA" id="ARBA00023125"/>
    </source>
</evidence>
<dbReference type="InterPro" id="IPR036388">
    <property type="entry name" value="WH-like_DNA-bd_sf"/>
</dbReference>
<reference evidence="7 8" key="1">
    <citation type="submission" date="2016-10" db="EMBL/GenBank/DDBJ databases">
        <authorList>
            <person name="de Groot N.N."/>
        </authorList>
    </citation>
    <scope>NUCLEOTIDE SEQUENCE [LARGE SCALE GENOMIC DNA]</scope>
    <source>
        <strain evidence="7 8">NLAE-zl-G419</strain>
    </source>
</reference>
<evidence type="ECO:0000256" key="1">
    <source>
        <dbReference type="ARBA" id="ARBA00009437"/>
    </source>
</evidence>
<keyword evidence="3" id="KW-0238">DNA-binding</keyword>
<evidence type="ECO:0000313" key="7">
    <source>
        <dbReference type="EMBL" id="SFG03572.1"/>
    </source>
</evidence>
<dbReference type="Gene3D" id="3.40.190.290">
    <property type="match status" value="1"/>
</dbReference>
<accession>A0A1I2NIF6</accession>
<dbReference type="InterPro" id="IPR000847">
    <property type="entry name" value="LysR_HTH_N"/>
</dbReference>
<feature type="domain" description="HTH lysR-type" evidence="5">
    <location>
        <begin position="1"/>
        <end position="58"/>
    </location>
</feature>
<name>A0A1I2NIF6_9CLOT</name>
<dbReference type="PRINTS" id="PR00039">
    <property type="entry name" value="HTHLYSR"/>
</dbReference>
<comment type="similarity">
    <text evidence="1">Belongs to the LysR transcriptional regulatory family.</text>
</comment>
<protein>
    <submittedName>
        <fullName evidence="6">LysR family transcriptional regulator</fullName>
    </submittedName>
    <submittedName>
        <fullName evidence="7">Transcriptional regulator, LysR family</fullName>
    </submittedName>
</protein>
<dbReference type="Proteomes" id="UP000246114">
    <property type="component" value="Unassembled WGS sequence"/>
</dbReference>
<dbReference type="Gene3D" id="1.10.10.10">
    <property type="entry name" value="Winged helix-like DNA-binding domain superfamily/Winged helix DNA-binding domain"/>
    <property type="match status" value="1"/>
</dbReference>
<dbReference type="SUPFAM" id="SSF46785">
    <property type="entry name" value="Winged helix' DNA-binding domain"/>
    <property type="match status" value="1"/>
</dbReference>
<dbReference type="RefSeq" id="WP_074846088.1">
    <property type="nucleotide sequence ID" value="NZ_CABMJC010000014.1"/>
</dbReference>
<dbReference type="Pfam" id="PF03466">
    <property type="entry name" value="LysR_substrate"/>
    <property type="match status" value="1"/>
</dbReference>
<reference evidence="6 9" key="2">
    <citation type="submission" date="2018-03" db="EMBL/GenBank/DDBJ databases">
        <title>The uncultured portion of the human microbiome is neutrally assembled.</title>
        <authorList>
            <person name="Jeraldo P."/>
            <person name="Boardman L."/>
            <person name="White B.A."/>
            <person name="Nelson H."/>
            <person name="Goldenfeld N."/>
            <person name="Chia N."/>
        </authorList>
    </citation>
    <scope>NUCLEOTIDE SEQUENCE [LARGE SCALE GENOMIC DNA]</scope>
    <source>
        <strain evidence="6">CIM:MAG 903</strain>
    </source>
</reference>